<dbReference type="AlphaFoldDB" id="A0A0D0DKM9"/>
<dbReference type="InParanoid" id="A0A0D0DKM9"/>
<dbReference type="EMBL" id="KN826474">
    <property type="protein sequence ID" value="KIK78785.1"/>
    <property type="molecule type" value="Genomic_DNA"/>
</dbReference>
<dbReference type="HOGENOM" id="CLU_2758519_0_0_1"/>
<evidence type="ECO:0000313" key="1">
    <source>
        <dbReference type="EMBL" id="KIK78785.1"/>
    </source>
</evidence>
<organism evidence="1 2">
    <name type="scientific">Paxillus rubicundulus Ve08.2h10</name>
    <dbReference type="NCBI Taxonomy" id="930991"/>
    <lineage>
        <taxon>Eukaryota</taxon>
        <taxon>Fungi</taxon>
        <taxon>Dikarya</taxon>
        <taxon>Basidiomycota</taxon>
        <taxon>Agaricomycotina</taxon>
        <taxon>Agaricomycetes</taxon>
        <taxon>Agaricomycetidae</taxon>
        <taxon>Boletales</taxon>
        <taxon>Paxilineae</taxon>
        <taxon>Paxillaceae</taxon>
        <taxon>Paxillus</taxon>
    </lineage>
</organism>
<sequence length="70" mass="7651">MSASMGRDEPGRYSLLADRTHSHLYQGLRKLVHKYSCQVGLLTRSSIAASQPLSQICSSTNRSWALAVTG</sequence>
<protein>
    <submittedName>
        <fullName evidence="1">Uncharacterized protein</fullName>
    </submittedName>
</protein>
<keyword evidence="2" id="KW-1185">Reference proteome</keyword>
<proteinExistence type="predicted"/>
<reference evidence="1 2" key="1">
    <citation type="submission" date="2014-04" db="EMBL/GenBank/DDBJ databases">
        <authorList>
            <consortium name="DOE Joint Genome Institute"/>
            <person name="Kuo A."/>
            <person name="Kohler A."/>
            <person name="Jargeat P."/>
            <person name="Nagy L.G."/>
            <person name="Floudas D."/>
            <person name="Copeland A."/>
            <person name="Barry K.W."/>
            <person name="Cichocki N."/>
            <person name="Veneault-Fourrey C."/>
            <person name="LaButti K."/>
            <person name="Lindquist E.A."/>
            <person name="Lipzen A."/>
            <person name="Lundell T."/>
            <person name="Morin E."/>
            <person name="Murat C."/>
            <person name="Sun H."/>
            <person name="Tunlid A."/>
            <person name="Henrissat B."/>
            <person name="Grigoriev I.V."/>
            <person name="Hibbett D.S."/>
            <person name="Martin F."/>
            <person name="Nordberg H.P."/>
            <person name="Cantor M.N."/>
            <person name="Hua S.X."/>
        </authorList>
    </citation>
    <scope>NUCLEOTIDE SEQUENCE [LARGE SCALE GENOMIC DNA]</scope>
    <source>
        <strain evidence="1 2">Ve08.2h10</strain>
    </source>
</reference>
<accession>A0A0D0DKM9</accession>
<name>A0A0D0DKM9_9AGAM</name>
<reference evidence="2" key="2">
    <citation type="submission" date="2015-01" db="EMBL/GenBank/DDBJ databases">
        <title>Evolutionary Origins and Diversification of the Mycorrhizal Mutualists.</title>
        <authorList>
            <consortium name="DOE Joint Genome Institute"/>
            <consortium name="Mycorrhizal Genomics Consortium"/>
            <person name="Kohler A."/>
            <person name="Kuo A."/>
            <person name="Nagy L.G."/>
            <person name="Floudas D."/>
            <person name="Copeland A."/>
            <person name="Barry K.W."/>
            <person name="Cichocki N."/>
            <person name="Veneault-Fourrey C."/>
            <person name="LaButti K."/>
            <person name="Lindquist E.A."/>
            <person name="Lipzen A."/>
            <person name="Lundell T."/>
            <person name="Morin E."/>
            <person name="Murat C."/>
            <person name="Riley R."/>
            <person name="Ohm R."/>
            <person name="Sun H."/>
            <person name="Tunlid A."/>
            <person name="Henrissat B."/>
            <person name="Grigoriev I.V."/>
            <person name="Hibbett D.S."/>
            <person name="Martin F."/>
        </authorList>
    </citation>
    <scope>NUCLEOTIDE SEQUENCE [LARGE SCALE GENOMIC DNA]</scope>
    <source>
        <strain evidence="2">Ve08.2h10</strain>
    </source>
</reference>
<evidence type="ECO:0000313" key="2">
    <source>
        <dbReference type="Proteomes" id="UP000054538"/>
    </source>
</evidence>
<gene>
    <name evidence="1" type="ORF">PAXRUDRAFT_309913</name>
</gene>
<dbReference type="Proteomes" id="UP000054538">
    <property type="component" value="Unassembled WGS sequence"/>
</dbReference>